<dbReference type="EMBL" id="PUHY01000012">
    <property type="protein sequence ID" value="PQO32145.1"/>
    <property type="molecule type" value="Genomic_DNA"/>
</dbReference>
<evidence type="ECO:0000313" key="3">
    <source>
        <dbReference type="Proteomes" id="UP000238322"/>
    </source>
</evidence>
<organism evidence="2 3">
    <name type="scientific">Blastopirellula marina</name>
    <dbReference type="NCBI Taxonomy" id="124"/>
    <lineage>
        <taxon>Bacteria</taxon>
        <taxon>Pseudomonadati</taxon>
        <taxon>Planctomycetota</taxon>
        <taxon>Planctomycetia</taxon>
        <taxon>Pirellulales</taxon>
        <taxon>Pirellulaceae</taxon>
        <taxon>Blastopirellula</taxon>
    </lineage>
</organism>
<feature type="domain" description="Hemerythrin-like" evidence="1">
    <location>
        <begin position="17"/>
        <end position="133"/>
    </location>
</feature>
<dbReference type="Proteomes" id="UP000238322">
    <property type="component" value="Unassembled WGS sequence"/>
</dbReference>
<evidence type="ECO:0000313" key="2">
    <source>
        <dbReference type="EMBL" id="PQO32145.1"/>
    </source>
</evidence>
<accession>A0A2S8FIX7</accession>
<evidence type="ECO:0000259" key="1">
    <source>
        <dbReference type="Pfam" id="PF01814"/>
    </source>
</evidence>
<dbReference type="Pfam" id="PF01814">
    <property type="entry name" value="Hemerythrin"/>
    <property type="match status" value="1"/>
</dbReference>
<dbReference type="RefSeq" id="WP_105331157.1">
    <property type="nucleotide sequence ID" value="NZ_PUHY01000012.1"/>
</dbReference>
<sequence>MSDSYLNEGSRPFYSHFTCEHEAVDSAIHDLQNDLNDRDNPLPTSQIARRLIQLRELMSRHFLEEEEGCFDEICARQPHMCTETKQLEQAHRMLLEVLDELILDVDNANVGTAWQTRFDRFEKTVMSHEKDERTLVRRGLMISEDDA</sequence>
<reference evidence="2 3" key="1">
    <citation type="submission" date="2018-02" db="EMBL/GenBank/DDBJ databases">
        <title>Comparative genomes isolates from brazilian mangrove.</title>
        <authorList>
            <person name="Araujo J.E."/>
            <person name="Taketani R.G."/>
            <person name="Silva M.C.P."/>
            <person name="Loureco M.V."/>
            <person name="Andreote F.D."/>
        </authorList>
    </citation>
    <scope>NUCLEOTIDE SEQUENCE [LARGE SCALE GENOMIC DNA]</scope>
    <source>
        <strain evidence="2 3">Hex-1 MGV</strain>
    </source>
</reference>
<name>A0A2S8FIX7_9BACT</name>
<gene>
    <name evidence="2" type="ORF">C5Y83_18075</name>
</gene>
<dbReference type="InterPro" id="IPR012312">
    <property type="entry name" value="Hemerythrin-like"/>
</dbReference>
<dbReference type="OrthoDB" id="281411at2"/>
<protein>
    <recommendedName>
        <fullName evidence="1">Hemerythrin-like domain-containing protein</fullName>
    </recommendedName>
</protein>
<proteinExistence type="predicted"/>
<comment type="caution">
    <text evidence="2">The sequence shown here is derived from an EMBL/GenBank/DDBJ whole genome shotgun (WGS) entry which is preliminary data.</text>
</comment>
<dbReference type="Gene3D" id="1.20.120.520">
    <property type="entry name" value="nmb1532 protein domain like"/>
    <property type="match status" value="1"/>
</dbReference>
<dbReference type="AlphaFoldDB" id="A0A2S8FIX7"/>